<dbReference type="AlphaFoldDB" id="A0A2Z7C6K9"/>
<dbReference type="Proteomes" id="UP000250235">
    <property type="component" value="Unassembled WGS sequence"/>
</dbReference>
<evidence type="ECO:0000256" key="2">
    <source>
        <dbReference type="SAM" id="Phobius"/>
    </source>
</evidence>
<gene>
    <name evidence="3" type="ORF">F511_12607</name>
</gene>
<evidence type="ECO:0000313" key="4">
    <source>
        <dbReference type="Proteomes" id="UP000250235"/>
    </source>
</evidence>
<keyword evidence="2" id="KW-0472">Membrane</keyword>
<organism evidence="3 4">
    <name type="scientific">Dorcoceras hygrometricum</name>
    <dbReference type="NCBI Taxonomy" id="472368"/>
    <lineage>
        <taxon>Eukaryota</taxon>
        <taxon>Viridiplantae</taxon>
        <taxon>Streptophyta</taxon>
        <taxon>Embryophyta</taxon>
        <taxon>Tracheophyta</taxon>
        <taxon>Spermatophyta</taxon>
        <taxon>Magnoliopsida</taxon>
        <taxon>eudicotyledons</taxon>
        <taxon>Gunneridae</taxon>
        <taxon>Pentapetalae</taxon>
        <taxon>asterids</taxon>
        <taxon>lamiids</taxon>
        <taxon>Lamiales</taxon>
        <taxon>Gesneriaceae</taxon>
        <taxon>Didymocarpoideae</taxon>
        <taxon>Trichosporeae</taxon>
        <taxon>Loxocarpinae</taxon>
        <taxon>Dorcoceras</taxon>
    </lineage>
</organism>
<feature type="transmembrane region" description="Helical" evidence="2">
    <location>
        <begin position="242"/>
        <end position="258"/>
    </location>
</feature>
<sequence>MLGRNIARASVDHGATICATPCRPSAVTCDNQRPATSNVARHVRPASHNRRAAGGATSGAIVQHPRRKVGGDVRQLARGRCLAITTACATGRPACFQSTTIGKSRVAIDPIAMHTSWRLNSDITSVTSIGYPRMSASGEYSTTMHRLLHASGSHPIPTPYDPKHWRYSKITSMDLIQLSATSGSVVPLNSLGFCRLNFSWGSSLLLLGIVITSLGDRHYFSWGSSLLLLGIVITSLGDRHYFSWGSSLLLLGIVITSLGDRHYFSWGSSLLLLGIVITSLGDRHYFSWGSSLLLLGIVITSLGDRHYFSWGSSLLLLGIVITRSPAAGRLAIASVVILFY</sequence>
<proteinExistence type="predicted"/>
<name>A0A2Z7C6K9_9LAMI</name>
<feature type="transmembrane region" description="Helical" evidence="2">
    <location>
        <begin position="219"/>
        <end position="236"/>
    </location>
</feature>
<feature type="transmembrane region" description="Helical" evidence="2">
    <location>
        <begin position="196"/>
        <end position="214"/>
    </location>
</feature>
<evidence type="ECO:0000313" key="3">
    <source>
        <dbReference type="EMBL" id="KZV41581.1"/>
    </source>
</evidence>
<evidence type="ECO:0000256" key="1">
    <source>
        <dbReference type="SAM" id="MobiDB-lite"/>
    </source>
</evidence>
<keyword evidence="2" id="KW-0812">Transmembrane</keyword>
<accession>A0A2Z7C6K9</accession>
<protein>
    <submittedName>
        <fullName evidence="3">Uncharacterized protein</fullName>
    </submittedName>
</protein>
<keyword evidence="4" id="KW-1185">Reference proteome</keyword>
<dbReference type="EMBL" id="KQ999418">
    <property type="protein sequence ID" value="KZV41581.1"/>
    <property type="molecule type" value="Genomic_DNA"/>
</dbReference>
<feature type="transmembrane region" description="Helical" evidence="2">
    <location>
        <begin position="263"/>
        <end position="280"/>
    </location>
</feature>
<feature type="compositionally biased region" description="Basic residues" evidence="1">
    <location>
        <begin position="41"/>
        <end position="51"/>
    </location>
</feature>
<keyword evidence="2" id="KW-1133">Transmembrane helix</keyword>
<feature type="transmembrane region" description="Helical" evidence="2">
    <location>
        <begin position="314"/>
        <end position="339"/>
    </location>
</feature>
<reference evidence="3 4" key="1">
    <citation type="journal article" date="2015" name="Proc. Natl. Acad. Sci. U.S.A.">
        <title>The resurrection genome of Boea hygrometrica: A blueprint for survival of dehydration.</title>
        <authorList>
            <person name="Xiao L."/>
            <person name="Yang G."/>
            <person name="Zhang L."/>
            <person name="Yang X."/>
            <person name="Zhao S."/>
            <person name="Ji Z."/>
            <person name="Zhou Q."/>
            <person name="Hu M."/>
            <person name="Wang Y."/>
            <person name="Chen M."/>
            <person name="Xu Y."/>
            <person name="Jin H."/>
            <person name="Xiao X."/>
            <person name="Hu G."/>
            <person name="Bao F."/>
            <person name="Hu Y."/>
            <person name="Wan P."/>
            <person name="Li L."/>
            <person name="Deng X."/>
            <person name="Kuang T."/>
            <person name="Xiang C."/>
            <person name="Zhu J.K."/>
            <person name="Oliver M.J."/>
            <person name="He Y."/>
        </authorList>
    </citation>
    <scope>NUCLEOTIDE SEQUENCE [LARGE SCALE GENOMIC DNA]</scope>
    <source>
        <strain evidence="4">cv. XS01</strain>
    </source>
</reference>
<feature type="region of interest" description="Disordered" evidence="1">
    <location>
        <begin position="31"/>
        <end position="63"/>
    </location>
</feature>
<feature type="transmembrane region" description="Helical" evidence="2">
    <location>
        <begin position="286"/>
        <end position="302"/>
    </location>
</feature>